<dbReference type="EMBL" id="CMVM020000065">
    <property type="status" value="NOT_ANNOTATED_CDS"/>
    <property type="molecule type" value="Genomic_DNA"/>
</dbReference>
<reference evidence="2" key="1">
    <citation type="submission" date="2013-10" db="EMBL/GenBank/DDBJ databases">
        <title>Genome sequencing of Onchocerca volvulus.</title>
        <authorList>
            <person name="Cotton J."/>
            <person name="Tsai J."/>
            <person name="Stanley E."/>
            <person name="Tracey A."/>
            <person name="Holroyd N."/>
            <person name="Lustigman S."/>
            <person name="Berriman M."/>
        </authorList>
    </citation>
    <scope>NUCLEOTIDE SEQUENCE</scope>
</reference>
<name>A0A8R1TP03_ONCVO</name>
<keyword evidence="2" id="KW-1185">Reference proteome</keyword>
<evidence type="ECO:0000313" key="2">
    <source>
        <dbReference type="Proteomes" id="UP000024404"/>
    </source>
</evidence>
<dbReference type="Proteomes" id="UP000024404">
    <property type="component" value="Unassembled WGS sequence"/>
</dbReference>
<accession>A0A8R1TP03</accession>
<sequence length="50" mass="5567">MFVSSQFGFIFSGKNELLESTTYLNPIAHASDVNDTKLIMKEFPTSLPEA</sequence>
<organism evidence="1 2">
    <name type="scientific">Onchocerca volvulus</name>
    <dbReference type="NCBI Taxonomy" id="6282"/>
    <lineage>
        <taxon>Eukaryota</taxon>
        <taxon>Metazoa</taxon>
        <taxon>Ecdysozoa</taxon>
        <taxon>Nematoda</taxon>
        <taxon>Chromadorea</taxon>
        <taxon>Rhabditida</taxon>
        <taxon>Spirurina</taxon>
        <taxon>Spiruromorpha</taxon>
        <taxon>Filarioidea</taxon>
        <taxon>Onchocercidae</taxon>
        <taxon>Onchocerca</taxon>
    </lineage>
</organism>
<reference evidence="1" key="2">
    <citation type="submission" date="2022-06" db="UniProtKB">
        <authorList>
            <consortium name="EnsemblMetazoa"/>
        </authorList>
    </citation>
    <scope>IDENTIFICATION</scope>
</reference>
<proteinExistence type="predicted"/>
<protein>
    <submittedName>
        <fullName evidence="1">Uncharacterized protein</fullName>
    </submittedName>
</protein>
<dbReference type="EnsemblMetazoa" id="OVOC2037.1">
    <property type="protein sequence ID" value="OVOC2037.1"/>
    <property type="gene ID" value="WBGene00238846"/>
</dbReference>
<dbReference type="AlphaFoldDB" id="A0A8R1TP03"/>
<evidence type="ECO:0000313" key="1">
    <source>
        <dbReference type="EnsemblMetazoa" id="OVOC2037.1"/>
    </source>
</evidence>